<organism evidence="3 4">
    <name type="scientific">Paenibacillus borealis</name>
    <dbReference type="NCBI Taxonomy" id="160799"/>
    <lineage>
        <taxon>Bacteria</taxon>
        <taxon>Bacillati</taxon>
        <taxon>Bacillota</taxon>
        <taxon>Bacilli</taxon>
        <taxon>Bacillales</taxon>
        <taxon>Paenibacillaceae</taxon>
        <taxon>Paenibacillus</taxon>
    </lineage>
</organism>
<evidence type="ECO:0000256" key="1">
    <source>
        <dbReference type="ARBA" id="ARBA00006739"/>
    </source>
</evidence>
<sequence>MISVITATYNRAYSIINLYKSLLLQTNKKFEWVVIDDGSTDNTKETIKRIVDEKKVIVNYLYQTNSGKHIALNNGVKLANGELVFFVDSDDILTEHCIEFISEEWELIKNEKRIAGLSGNKAYLDRRLIGTTFDGLKVNANSFDFRYKLKVTGDKAEVFKKSIIEKYPFPQFSNEKFIPEALIFNRIANDGYILSWINEIIYLCEYRDDGLTKQGRNLFVNSWNGYSLYIREMLNYRSVPHVFKAKLLINYVIMSIKFKKKFKLFTIREEL</sequence>
<feature type="domain" description="Glycosyltransferase 2-like" evidence="2">
    <location>
        <begin position="3"/>
        <end position="101"/>
    </location>
</feature>
<name>A0ABX3GS02_PAEBO</name>
<dbReference type="CDD" id="cd00761">
    <property type="entry name" value="Glyco_tranf_GTA_type"/>
    <property type="match status" value="1"/>
</dbReference>
<reference evidence="3 4" key="1">
    <citation type="submission" date="2016-10" db="EMBL/GenBank/DDBJ databases">
        <title>Paenibacillus species isolates.</title>
        <authorList>
            <person name="Beno S.M."/>
        </authorList>
    </citation>
    <scope>NUCLEOTIDE SEQUENCE [LARGE SCALE GENOMIC DNA]</scope>
    <source>
        <strain evidence="3 4">FSL H7-0744</strain>
    </source>
</reference>
<dbReference type="SUPFAM" id="SSF53448">
    <property type="entry name" value="Nucleotide-diphospho-sugar transferases"/>
    <property type="match status" value="1"/>
</dbReference>
<protein>
    <recommendedName>
        <fullName evidence="2">Glycosyltransferase 2-like domain-containing protein</fullName>
    </recommendedName>
</protein>
<dbReference type="InterPro" id="IPR001173">
    <property type="entry name" value="Glyco_trans_2-like"/>
</dbReference>
<dbReference type="PANTHER" id="PTHR22916">
    <property type="entry name" value="GLYCOSYLTRANSFERASE"/>
    <property type="match status" value="1"/>
</dbReference>
<dbReference type="Pfam" id="PF00535">
    <property type="entry name" value="Glycos_transf_2"/>
    <property type="match status" value="1"/>
</dbReference>
<accession>A0ABX3GS02</accession>
<gene>
    <name evidence="3" type="ORF">BSK56_33555</name>
</gene>
<evidence type="ECO:0000313" key="4">
    <source>
        <dbReference type="Proteomes" id="UP000187412"/>
    </source>
</evidence>
<evidence type="ECO:0000259" key="2">
    <source>
        <dbReference type="Pfam" id="PF00535"/>
    </source>
</evidence>
<dbReference type="PANTHER" id="PTHR22916:SF3">
    <property type="entry name" value="UDP-GLCNAC:BETAGAL BETA-1,3-N-ACETYLGLUCOSAMINYLTRANSFERASE-LIKE PROTEIN 1"/>
    <property type="match status" value="1"/>
</dbReference>
<dbReference type="Gene3D" id="3.90.550.10">
    <property type="entry name" value="Spore Coat Polysaccharide Biosynthesis Protein SpsA, Chain A"/>
    <property type="match status" value="1"/>
</dbReference>
<dbReference type="RefSeq" id="WP_076114661.1">
    <property type="nucleotide sequence ID" value="NZ_MPTB01000120.1"/>
</dbReference>
<dbReference type="EMBL" id="MPTB01000120">
    <property type="protein sequence ID" value="OMD34539.1"/>
    <property type="molecule type" value="Genomic_DNA"/>
</dbReference>
<keyword evidence="4" id="KW-1185">Reference proteome</keyword>
<comment type="similarity">
    <text evidence="1">Belongs to the glycosyltransferase 2 family.</text>
</comment>
<proteinExistence type="inferred from homology"/>
<dbReference type="InterPro" id="IPR029044">
    <property type="entry name" value="Nucleotide-diphossugar_trans"/>
</dbReference>
<dbReference type="Proteomes" id="UP000187412">
    <property type="component" value="Unassembled WGS sequence"/>
</dbReference>
<comment type="caution">
    <text evidence="3">The sequence shown here is derived from an EMBL/GenBank/DDBJ whole genome shotgun (WGS) entry which is preliminary data.</text>
</comment>
<evidence type="ECO:0000313" key="3">
    <source>
        <dbReference type="EMBL" id="OMD34539.1"/>
    </source>
</evidence>